<feature type="transmembrane region" description="Helical" evidence="5">
    <location>
        <begin position="54"/>
        <end position="79"/>
    </location>
</feature>
<evidence type="ECO:0000256" key="2">
    <source>
        <dbReference type="ARBA" id="ARBA00022692"/>
    </source>
</evidence>
<accession>A0A1V9DFW2</accession>
<name>A0A1V9DFW2_9GAMM</name>
<keyword evidence="3 5" id="KW-1133">Transmembrane helix</keyword>
<comment type="subcellular location">
    <subcellularLocation>
        <location evidence="1">Endomembrane system</location>
        <topology evidence="1">Multi-pass membrane protein</topology>
    </subcellularLocation>
</comment>
<evidence type="ECO:0000313" key="8">
    <source>
        <dbReference type="Proteomes" id="UP000192769"/>
    </source>
</evidence>
<keyword evidence="4 5" id="KW-0472">Membrane</keyword>
<dbReference type="EMBL" id="MWUE01000022">
    <property type="protein sequence ID" value="OQP32554.1"/>
    <property type="molecule type" value="Genomic_DNA"/>
</dbReference>
<evidence type="ECO:0000256" key="3">
    <source>
        <dbReference type="ARBA" id="ARBA00022989"/>
    </source>
</evidence>
<evidence type="ECO:0000256" key="5">
    <source>
        <dbReference type="SAM" id="Phobius"/>
    </source>
</evidence>
<evidence type="ECO:0000256" key="4">
    <source>
        <dbReference type="ARBA" id="ARBA00023136"/>
    </source>
</evidence>
<dbReference type="OrthoDB" id="9804184at2"/>
<proteinExistence type="predicted"/>
<feature type="transmembrane region" description="Helical" evidence="5">
    <location>
        <begin position="100"/>
        <end position="121"/>
    </location>
</feature>
<feature type="domain" description="DUF1232" evidence="6">
    <location>
        <begin position="34"/>
        <end position="69"/>
    </location>
</feature>
<protein>
    <recommendedName>
        <fullName evidence="6">DUF1232 domain-containing protein</fullName>
    </recommendedName>
</protein>
<keyword evidence="8" id="KW-1185">Reference proteome</keyword>
<sequence length="126" mass="14572">MLFARLRRWATLIKKDVLTLWFACRDPRTPWWFKLLAFGLVAYALSPIDLIPDFIPVIGLLDDAIIIPLGVLILLRLLPRDVRISSTERAEVQRARGKKVVSGFGLFLMVLIWLAVLYYLVQRYAM</sequence>
<keyword evidence="2 5" id="KW-0812">Transmembrane</keyword>
<evidence type="ECO:0000259" key="6">
    <source>
        <dbReference type="Pfam" id="PF06803"/>
    </source>
</evidence>
<dbReference type="AlphaFoldDB" id="A0A1V9DFW2"/>
<organism evidence="7 8">
    <name type="scientific">Pantoea latae</name>
    <dbReference type="NCBI Taxonomy" id="1964541"/>
    <lineage>
        <taxon>Bacteria</taxon>
        <taxon>Pseudomonadati</taxon>
        <taxon>Pseudomonadota</taxon>
        <taxon>Gammaproteobacteria</taxon>
        <taxon>Enterobacterales</taxon>
        <taxon>Erwiniaceae</taxon>
        <taxon>Pantoea</taxon>
    </lineage>
</organism>
<dbReference type="Pfam" id="PF06803">
    <property type="entry name" value="DUF1232"/>
    <property type="match status" value="1"/>
</dbReference>
<gene>
    <name evidence="7" type="ORF">B2J69_14915</name>
</gene>
<evidence type="ECO:0000313" key="7">
    <source>
        <dbReference type="EMBL" id="OQP32554.1"/>
    </source>
</evidence>
<feature type="transmembrane region" description="Helical" evidence="5">
    <location>
        <begin position="31"/>
        <end position="48"/>
    </location>
</feature>
<reference evidence="7 8" key="1">
    <citation type="submission" date="2017-02" db="EMBL/GenBank/DDBJ databases">
        <title>Whole genome shotgun sequence of Pantoea agglomerans strain AS1 isolated from a cycad, Zamia floridana in Central Florida, USA.</title>
        <authorList>
            <person name="Lata P."/>
            <person name="Govindarajan S."/>
            <person name="Qi F."/>
            <person name="Li J.-L."/>
            <person name="Maurya S.K."/>
            <person name="Sahoo M.K."/>
        </authorList>
    </citation>
    <scope>NUCLEOTIDE SEQUENCE [LARGE SCALE GENOMIC DNA]</scope>
    <source>
        <strain evidence="7 8">AS1</strain>
    </source>
</reference>
<evidence type="ECO:0000256" key="1">
    <source>
        <dbReference type="ARBA" id="ARBA00004127"/>
    </source>
</evidence>
<dbReference type="RefSeq" id="WP_081140439.1">
    <property type="nucleotide sequence ID" value="NZ_MWUE01000022.1"/>
</dbReference>
<dbReference type="GO" id="GO:0012505">
    <property type="term" value="C:endomembrane system"/>
    <property type="evidence" value="ECO:0007669"/>
    <property type="project" value="UniProtKB-SubCell"/>
</dbReference>
<dbReference type="InterPro" id="IPR010652">
    <property type="entry name" value="DUF1232"/>
</dbReference>
<comment type="caution">
    <text evidence="7">The sequence shown here is derived from an EMBL/GenBank/DDBJ whole genome shotgun (WGS) entry which is preliminary data.</text>
</comment>
<dbReference type="Proteomes" id="UP000192769">
    <property type="component" value="Unassembled WGS sequence"/>
</dbReference>